<dbReference type="InterPro" id="IPR054613">
    <property type="entry name" value="Peptidase_S78_dom"/>
</dbReference>
<keyword evidence="2" id="KW-0645">Protease</keyword>
<evidence type="ECO:0000256" key="2">
    <source>
        <dbReference type="ARBA" id="ARBA00022670"/>
    </source>
</evidence>
<dbReference type="NCBIfam" id="TIGR01543">
    <property type="entry name" value="proheadase_HK97"/>
    <property type="match status" value="1"/>
</dbReference>
<dbReference type="EMBL" id="CP000527">
    <property type="protein sequence ID" value="ABM27889.1"/>
    <property type="molecule type" value="Genomic_DNA"/>
</dbReference>
<dbReference type="KEGG" id="dvl:Dvul_0868"/>
<evidence type="ECO:0000256" key="3">
    <source>
        <dbReference type="ARBA" id="ARBA00022801"/>
    </source>
</evidence>
<dbReference type="Pfam" id="PF04586">
    <property type="entry name" value="Peptidase_S78"/>
    <property type="match status" value="1"/>
</dbReference>
<dbReference type="Proteomes" id="UP000009173">
    <property type="component" value="Chromosome"/>
</dbReference>
<reference evidence="6" key="1">
    <citation type="journal article" date="2009" name="Environ. Microbiol.">
        <title>Contribution of mobile genetic elements to Desulfovibrio vulgaris genome plasticity.</title>
        <authorList>
            <person name="Walker C.B."/>
            <person name="Stolyar S."/>
            <person name="Chivian D."/>
            <person name="Pinel N."/>
            <person name="Gabster J.A."/>
            <person name="Dehal P.S."/>
            <person name="He Z."/>
            <person name="Yang Z.K."/>
            <person name="Yen H.C."/>
            <person name="Zhou J."/>
            <person name="Wall J.D."/>
            <person name="Hazen T.C."/>
            <person name="Arkin A.P."/>
            <person name="Stahl D.A."/>
        </authorList>
    </citation>
    <scope>NUCLEOTIDE SEQUENCE [LARGE SCALE GENOMIC DNA]</scope>
    <source>
        <strain evidence="6">DP4</strain>
    </source>
</reference>
<organism evidence="5 6">
    <name type="scientific">Nitratidesulfovibrio vulgaris (strain DP4)</name>
    <name type="common">Desulfovibrio vulgaris</name>
    <dbReference type="NCBI Taxonomy" id="391774"/>
    <lineage>
        <taxon>Bacteria</taxon>
        <taxon>Pseudomonadati</taxon>
        <taxon>Thermodesulfobacteriota</taxon>
        <taxon>Desulfovibrionia</taxon>
        <taxon>Desulfovibrionales</taxon>
        <taxon>Desulfovibrionaceae</taxon>
        <taxon>Nitratidesulfovibrio</taxon>
    </lineage>
</organism>
<evidence type="ECO:0000259" key="4">
    <source>
        <dbReference type="Pfam" id="PF04586"/>
    </source>
</evidence>
<dbReference type="HOGENOM" id="CLU_073043_1_0_7"/>
<evidence type="ECO:0000313" key="5">
    <source>
        <dbReference type="EMBL" id="ABM27889.1"/>
    </source>
</evidence>
<proteinExistence type="predicted"/>
<dbReference type="AlphaFoldDB" id="A0A0H3A784"/>
<name>A0A0H3A784_NITV4</name>
<dbReference type="GO" id="GO:0008233">
    <property type="term" value="F:peptidase activity"/>
    <property type="evidence" value="ECO:0007669"/>
    <property type="project" value="UniProtKB-KW"/>
</dbReference>
<feature type="domain" description="Prohead serine protease" evidence="4">
    <location>
        <begin position="21"/>
        <end position="168"/>
    </location>
</feature>
<evidence type="ECO:0000256" key="1">
    <source>
        <dbReference type="ARBA" id="ARBA00022612"/>
    </source>
</evidence>
<keyword evidence="3" id="KW-0378">Hydrolase</keyword>
<dbReference type="RefSeq" id="WP_011791887.1">
    <property type="nucleotide sequence ID" value="NC_008751.1"/>
</dbReference>
<sequence>MQRLNCNLLELKFAAAGELADDMTFTGYGAVFGNKDAYGDVIQPGAFATHLLAIKSGEAPWPVMLLQHGGLGLGSEDMTPIGVWLDLTEDSVGLRVTGRLADTPRGREVYTLMKMQPRPAIDGLSIGYVAKDWQTGSKAGEPRRKLHHIELVEISPVTFPANSRARVTGIKGEAASPSIRVLEQALREAGCSRTQAKAILAGGYKTMPLRDAEEGAFEELTALLRRNIDALSATGADHGNHHQRPAGTAG</sequence>
<gene>
    <name evidence="5" type="ordered locus">Dvul_0868</name>
</gene>
<protein>
    <recommendedName>
        <fullName evidence="4">Prohead serine protease domain-containing protein</fullName>
    </recommendedName>
</protein>
<evidence type="ECO:0000313" key="6">
    <source>
        <dbReference type="Proteomes" id="UP000009173"/>
    </source>
</evidence>
<keyword evidence="1" id="KW-1188">Viral release from host cell</keyword>
<dbReference type="InterPro" id="IPR006433">
    <property type="entry name" value="Prohead_protease"/>
</dbReference>
<accession>A0A0H3A784</accession>
<dbReference type="GO" id="GO:0006508">
    <property type="term" value="P:proteolysis"/>
    <property type="evidence" value="ECO:0007669"/>
    <property type="project" value="UniProtKB-KW"/>
</dbReference>